<organism evidence="2 3">
    <name type="scientific">Phototrophicus methaneseepsis</name>
    <dbReference type="NCBI Taxonomy" id="2710758"/>
    <lineage>
        <taxon>Bacteria</taxon>
        <taxon>Bacillati</taxon>
        <taxon>Chloroflexota</taxon>
        <taxon>Candidatus Thermofontia</taxon>
        <taxon>Phototrophicales</taxon>
        <taxon>Phototrophicaceae</taxon>
        <taxon>Phototrophicus</taxon>
    </lineage>
</organism>
<dbReference type="Proteomes" id="UP000594468">
    <property type="component" value="Chromosome"/>
</dbReference>
<dbReference type="GO" id="GO:1990189">
    <property type="term" value="F:protein N-terminal-serine acetyltransferase activity"/>
    <property type="evidence" value="ECO:0007669"/>
    <property type="project" value="TreeGrafter"/>
</dbReference>
<dbReference type="GO" id="GO:0005737">
    <property type="term" value="C:cytoplasm"/>
    <property type="evidence" value="ECO:0007669"/>
    <property type="project" value="TreeGrafter"/>
</dbReference>
<evidence type="ECO:0000313" key="3">
    <source>
        <dbReference type="Proteomes" id="UP000594468"/>
    </source>
</evidence>
<dbReference type="PANTHER" id="PTHR43441">
    <property type="entry name" value="RIBOSOMAL-PROTEIN-SERINE ACETYLTRANSFERASE"/>
    <property type="match status" value="1"/>
</dbReference>
<dbReference type="Gene3D" id="3.40.630.30">
    <property type="match status" value="2"/>
</dbReference>
<proteinExistence type="predicted"/>
<dbReference type="RefSeq" id="WP_195172928.1">
    <property type="nucleotide sequence ID" value="NZ_CP062983.1"/>
</dbReference>
<evidence type="ECO:0000259" key="1">
    <source>
        <dbReference type="PROSITE" id="PS51186"/>
    </source>
</evidence>
<sequence length="375" mass="42624">MFGIQVDEHIELQLLSNLHSKQQTALVASNRAYIGTWLPWAWTSTELAHSQQFVRMMRQSLAAGQDYGFAILYDGSLAGGIGLHQRNKVAHTAEIGYWLGQPFTGKGIMTRAVKAVTDFSYRTLGMNRIFIRAATENIPSQNVAKRAGYQYEMTGRQSGYISDQDDNRTIIDLQYYSMLRDEWTPFLEDAAIKWPVDAEIELRLFERHHTAALYDLVDQNRDHLRQWLPWVDDTQSAQDTAAFIERTLNNYAQENGFAAGIWYKGELVGAVEYHYWDFNQKKTEIGYWLSQHVTGSGIMTRVVHCLTQFALVNLGLNRVEIMCAVGNEKSAAIPQRLGYTLEGVQRQATLARNTHLDARIYAMLAQDWSIAGAKT</sequence>
<protein>
    <submittedName>
        <fullName evidence="2">GNAT family N-acetyltransferase</fullName>
    </submittedName>
</protein>
<dbReference type="InterPro" id="IPR000182">
    <property type="entry name" value="GNAT_dom"/>
</dbReference>
<dbReference type="Pfam" id="PF13302">
    <property type="entry name" value="Acetyltransf_3"/>
    <property type="match status" value="2"/>
</dbReference>
<keyword evidence="2" id="KW-0808">Transferase</keyword>
<dbReference type="AlphaFoldDB" id="A0A7S8EDA9"/>
<gene>
    <name evidence="2" type="ORF">G4Y79_10990</name>
</gene>
<dbReference type="InterPro" id="IPR051908">
    <property type="entry name" value="Ribosomal_N-acetyltransferase"/>
</dbReference>
<feature type="domain" description="N-acetyltransferase" evidence="1">
    <location>
        <begin position="214"/>
        <end position="366"/>
    </location>
</feature>
<dbReference type="GO" id="GO:0008999">
    <property type="term" value="F:protein-N-terminal-alanine acetyltransferase activity"/>
    <property type="evidence" value="ECO:0007669"/>
    <property type="project" value="TreeGrafter"/>
</dbReference>
<name>A0A7S8EDA9_9CHLR</name>
<dbReference type="KEGG" id="pmet:G4Y79_10990"/>
<keyword evidence="3" id="KW-1185">Reference proteome</keyword>
<dbReference type="PROSITE" id="PS51186">
    <property type="entry name" value="GNAT"/>
    <property type="match status" value="2"/>
</dbReference>
<dbReference type="SUPFAM" id="SSF55729">
    <property type="entry name" value="Acyl-CoA N-acyltransferases (Nat)"/>
    <property type="match status" value="2"/>
</dbReference>
<dbReference type="EMBL" id="CP062983">
    <property type="protein sequence ID" value="QPC84865.1"/>
    <property type="molecule type" value="Genomic_DNA"/>
</dbReference>
<accession>A0A7S8EDA9</accession>
<dbReference type="PANTHER" id="PTHR43441:SF12">
    <property type="entry name" value="RIBOSOMAL N-ACETYLTRANSFERASE YDAF-RELATED"/>
    <property type="match status" value="1"/>
</dbReference>
<evidence type="ECO:0000313" key="2">
    <source>
        <dbReference type="EMBL" id="QPC84865.1"/>
    </source>
</evidence>
<reference evidence="2 3" key="1">
    <citation type="submission" date="2020-02" db="EMBL/GenBank/DDBJ databases">
        <authorList>
            <person name="Zheng R.K."/>
            <person name="Sun C.M."/>
        </authorList>
    </citation>
    <scope>NUCLEOTIDE SEQUENCE [LARGE SCALE GENOMIC DNA]</scope>
    <source>
        <strain evidence="3">rifampicinis</strain>
    </source>
</reference>
<feature type="domain" description="N-acetyltransferase" evidence="1">
    <location>
        <begin position="16"/>
        <end position="174"/>
    </location>
</feature>
<dbReference type="InterPro" id="IPR016181">
    <property type="entry name" value="Acyl_CoA_acyltransferase"/>
</dbReference>